<dbReference type="InterPro" id="IPR003646">
    <property type="entry name" value="SH3-like_bac-type"/>
</dbReference>
<dbReference type="InterPro" id="IPR052354">
    <property type="entry name" value="Cell_Wall_Dynamics_Protein"/>
</dbReference>
<name>A0ABD4ABA7_9BACI</name>
<organism evidence="4 5">
    <name type="scientific">Caldibacillus thermoamylovorans</name>
    <dbReference type="NCBI Taxonomy" id="35841"/>
    <lineage>
        <taxon>Bacteria</taxon>
        <taxon>Bacillati</taxon>
        <taxon>Bacillota</taxon>
        <taxon>Bacilli</taxon>
        <taxon>Bacillales</taxon>
        <taxon>Bacillaceae</taxon>
        <taxon>Caldibacillus</taxon>
    </lineage>
</organism>
<dbReference type="InterPro" id="IPR007730">
    <property type="entry name" value="SPOR-like_dom"/>
</dbReference>
<dbReference type="AlphaFoldDB" id="A0ABD4ABA7"/>
<dbReference type="PANTHER" id="PTHR34408:SF1">
    <property type="entry name" value="GLYCOSYL HYDROLASE FAMILY 19 DOMAIN-CONTAINING PROTEIN HI_1415"/>
    <property type="match status" value="1"/>
</dbReference>
<evidence type="ECO:0000313" key="4">
    <source>
        <dbReference type="EMBL" id="KIO74286.1"/>
    </source>
</evidence>
<dbReference type="Pfam" id="PF05036">
    <property type="entry name" value="SPOR"/>
    <property type="match status" value="1"/>
</dbReference>
<comment type="caution">
    <text evidence="4">The sequence shown here is derived from an EMBL/GenBank/DDBJ whole genome shotgun (WGS) entry which is preliminary data.</text>
</comment>
<proteinExistence type="predicted"/>
<keyword evidence="1" id="KW-0732">Signal</keyword>
<gene>
    <name evidence="4" type="ORF">B4167_1520</name>
</gene>
<evidence type="ECO:0008006" key="6">
    <source>
        <dbReference type="Google" id="ProtNLM"/>
    </source>
</evidence>
<accession>A0ABD4ABA7</accession>
<feature type="domain" description="SH3b" evidence="3">
    <location>
        <begin position="816"/>
        <end position="884"/>
    </location>
</feature>
<dbReference type="Proteomes" id="UP000032076">
    <property type="component" value="Unassembled WGS sequence"/>
</dbReference>
<dbReference type="SMART" id="SM00047">
    <property type="entry name" value="LYZ2"/>
    <property type="match status" value="1"/>
</dbReference>
<dbReference type="PROSITE" id="PS51724">
    <property type="entry name" value="SPOR"/>
    <property type="match status" value="1"/>
</dbReference>
<dbReference type="Pfam" id="PF01832">
    <property type="entry name" value="Glucosaminidase"/>
    <property type="match status" value="1"/>
</dbReference>
<dbReference type="Pfam" id="PF08239">
    <property type="entry name" value="SH3_3"/>
    <property type="match status" value="2"/>
</dbReference>
<protein>
    <recommendedName>
        <fullName evidence="6">Beta-N-acetylglucosaminidase</fullName>
    </recommendedName>
</protein>
<dbReference type="RefSeq" id="WP_052480283.1">
    <property type="nucleotide sequence ID" value="NZ_JXLT01000027.1"/>
</dbReference>
<dbReference type="InterPro" id="IPR002901">
    <property type="entry name" value="MGlyc_endo_b_GlcNAc-like_dom"/>
</dbReference>
<feature type="domain" description="SPOR" evidence="2">
    <location>
        <begin position="26"/>
        <end position="104"/>
    </location>
</feature>
<evidence type="ECO:0000256" key="1">
    <source>
        <dbReference type="SAM" id="SignalP"/>
    </source>
</evidence>
<dbReference type="Gene3D" id="1.10.530.10">
    <property type="match status" value="1"/>
</dbReference>
<evidence type="ECO:0000259" key="2">
    <source>
        <dbReference type="PROSITE" id="PS51724"/>
    </source>
</evidence>
<feature type="signal peptide" evidence="1">
    <location>
        <begin position="1"/>
        <end position="26"/>
    </location>
</feature>
<feature type="chain" id="PRO_5044848673" description="Beta-N-acetylglucosaminidase" evidence="1">
    <location>
        <begin position="27"/>
        <end position="884"/>
    </location>
</feature>
<dbReference type="EMBL" id="JXLU01000008">
    <property type="protein sequence ID" value="KIO74286.1"/>
    <property type="molecule type" value="Genomic_DNA"/>
</dbReference>
<evidence type="ECO:0000313" key="5">
    <source>
        <dbReference type="Proteomes" id="UP000032076"/>
    </source>
</evidence>
<reference evidence="4 5" key="1">
    <citation type="submission" date="2015-01" db="EMBL/GenBank/DDBJ databases">
        <title>Draft Genome Sequences of Four Bacillus thermoamylovorans Strains, Isolated From Food Products.</title>
        <authorList>
            <person name="Krawcyk A.O."/>
            <person name="Berendsen E.M."/>
            <person name="Eijlander R.T."/>
            <person name="de Jong A."/>
            <person name="Wells-Bennik M."/>
            <person name="Kuipers O.P."/>
        </authorList>
    </citation>
    <scope>NUCLEOTIDE SEQUENCE [LARGE SCALE GENOMIC DNA]</scope>
    <source>
        <strain evidence="4 5">B4167</strain>
    </source>
</reference>
<dbReference type="SMART" id="SM00287">
    <property type="entry name" value="SH3b"/>
    <property type="match status" value="2"/>
</dbReference>
<dbReference type="Gene3D" id="2.30.30.40">
    <property type="entry name" value="SH3 Domains"/>
    <property type="match status" value="2"/>
</dbReference>
<sequence length="884" mass="99836">MFRKKVIVLLLSVLLLLLIPCKQSYAANNSLYRLEIGEFLGEASVNNALQQLQGYTGWNADIKLSRQADYYQVYSGGFYGEENVKNVLNQFKSTTGLDAKYIPFGTGTPYKVVFSGSYYGEDTAKKVAEELTATTGIQAKYQQNNVGKNKSKVFSGAYYGEDNVKQVLQEFQNVTGISATYEPTGEYKDLVRVESGGFFGEENVKTVVQSFQQNTGLTAYYKPIQYNEEYNVKTGGFYGEENVKTVVNYINNNLGLNANYIATNSKDIYTIDILKVSGDSLTKIENYLKQNNWWYYKENTGVRFATHFSIYTDELYDPDTIQKALQFFQKNNWWSTTVKTGNKKQVYFNIFSDSLIDSAKLYQALQFFQNKKLWATIVTTNEVVYPYYDIVTDPLLDQQTINKVESFFKDRDFWYTVRNTEQIAYTEFQIVTGNLLGEDIQKALQFFDNNNWWASSRVSGTANYYKIVTGEMWYDIAVAGQQLVRNKFDWWSAVVPISSKIFTNYNYTFERLVEIQSKRTPKADGTGIFTASNALLSYYMNPNNFVEGTAEYYQFMDLTTPIYLDTQQIAMLNGYLRGMGKLEGQAGTFYAAGKATGINPIYLIAHAIHETGKGSSNLSKGIQVNNKIVYNFFGYAAYDESANVSGAQYAYEQGWTSPEAAIMGGAANIAKNYIYRSAGPQNTLYKMRWNPINPGVHQYATHVAWVTAQTRYINEMYQLLGSIALSYDIPVYINQPGQSTKPTGEAQFAILPTPSGLVGYTTTSGLNIRNYPNGDIIGKVPFANTTLNVIGNNGGWYKVNYNGTVGWVSGDYVDLKDAFIVKASELNVRSQPTTSSNIVTTLYKDYIVQGAVDTNGYYIKSGTWYKIIYNGKEAWVSGYYIEER</sequence>
<evidence type="ECO:0000259" key="3">
    <source>
        <dbReference type="PROSITE" id="PS51781"/>
    </source>
</evidence>
<dbReference type="PROSITE" id="PS51781">
    <property type="entry name" value="SH3B"/>
    <property type="match status" value="1"/>
</dbReference>
<dbReference type="PANTHER" id="PTHR34408">
    <property type="entry name" value="FAMILY PROTEIN, PUTATIVE-RELATED"/>
    <property type="match status" value="1"/>
</dbReference>